<keyword evidence="2" id="KW-0732">Signal</keyword>
<feature type="region of interest" description="Disordered" evidence="1">
    <location>
        <begin position="232"/>
        <end position="258"/>
    </location>
</feature>
<feature type="signal peptide" evidence="2">
    <location>
        <begin position="1"/>
        <end position="20"/>
    </location>
</feature>
<accession>A0ABX2ALG6</accession>
<dbReference type="RefSeq" id="WP_172275400.1">
    <property type="nucleotide sequence ID" value="NZ_CASGMU010000004.1"/>
</dbReference>
<reference evidence="4 5" key="1">
    <citation type="submission" date="2020-05" db="EMBL/GenBank/DDBJ databases">
        <title>Distinct polysaccharide utilization as determinants for interspecies competition between intestinal Prevotella spp.</title>
        <authorList>
            <person name="Galvez E.J.C."/>
            <person name="Iljazovic A."/>
            <person name="Strowig T."/>
        </authorList>
    </citation>
    <scope>NUCLEOTIDE SEQUENCE [LARGE SCALE GENOMIC DNA]</scope>
    <source>
        <strain evidence="4 5">PMUR</strain>
    </source>
</reference>
<comment type="caution">
    <text evidence="4">The sequence shown here is derived from an EMBL/GenBank/DDBJ whole genome shotgun (WGS) entry which is preliminary data.</text>
</comment>
<organism evidence="4 5">
    <name type="scientific">Xylanibacter muris</name>
    <dbReference type="NCBI Taxonomy" id="2736290"/>
    <lineage>
        <taxon>Bacteria</taxon>
        <taxon>Pseudomonadati</taxon>
        <taxon>Bacteroidota</taxon>
        <taxon>Bacteroidia</taxon>
        <taxon>Bacteroidales</taxon>
        <taxon>Prevotellaceae</taxon>
        <taxon>Xylanibacter</taxon>
    </lineage>
</organism>
<name>A0ABX2ALG6_9BACT</name>
<feature type="domain" description="DUF5045" evidence="3">
    <location>
        <begin position="20"/>
        <end position="104"/>
    </location>
</feature>
<dbReference type="EMBL" id="JABKKF010000005">
    <property type="protein sequence ID" value="NPD92046.1"/>
    <property type="molecule type" value="Genomic_DNA"/>
</dbReference>
<dbReference type="Pfam" id="PF16464">
    <property type="entry name" value="DUF5045"/>
    <property type="match status" value="1"/>
</dbReference>
<feature type="compositionally biased region" description="Gly residues" evidence="1">
    <location>
        <begin position="237"/>
        <end position="247"/>
    </location>
</feature>
<feature type="chain" id="PRO_5047386730" evidence="2">
    <location>
        <begin position="21"/>
        <end position="258"/>
    </location>
</feature>
<dbReference type="Proteomes" id="UP000714420">
    <property type="component" value="Unassembled WGS sequence"/>
</dbReference>
<evidence type="ECO:0000259" key="3">
    <source>
        <dbReference type="Pfam" id="PF16464"/>
    </source>
</evidence>
<protein>
    <submittedName>
        <fullName evidence="4">DUF5045 domain-containing protein</fullName>
    </submittedName>
</protein>
<gene>
    <name evidence="4" type="ORF">HPS56_06705</name>
</gene>
<evidence type="ECO:0000313" key="5">
    <source>
        <dbReference type="Proteomes" id="UP000714420"/>
    </source>
</evidence>
<proteinExistence type="predicted"/>
<evidence type="ECO:0000256" key="2">
    <source>
        <dbReference type="SAM" id="SignalP"/>
    </source>
</evidence>
<sequence>MNRRFLLMAVAVVATSAAHAQYVTYNHDSSKQNQVTVMETGTGALSPDLYYSVLHNKYKKSAAAKNKLSFRTLAGINLYNQTDEAEAIDSALVKRAKIEALNVADRQVDIAWLAEGSKVNGEMERFKRNIDRILLSGGTPSDKERWTEYYRVYQCAIDATKDAYMPNAQRKKEYLRIYGDVARQNETLVLFLAKRQNAGVTSALLNVTDNRTLHKGGIVRNAMSRWQESRLAVRGAQSGGNGNNGGDSDGDETVNRGK</sequence>
<evidence type="ECO:0000256" key="1">
    <source>
        <dbReference type="SAM" id="MobiDB-lite"/>
    </source>
</evidence>
<keyword evidence="5" id="KW-1185">Reference proteome</keyword>
<dbReference type="InterPro" id="IPR032492">
    <property type="entry name" value="DUF5045"/>
</dbReference>
<evidence type="ECO:0000313" key="4">
    <source>
        <dbReference type="EMBL" id="NPD92046.1"/>
    </source>
</evidence>